<dbReference type="GO" id="GO:0016887">
    <property type="term" value="F:ATP hydrolysis activity"/>
    <property type="evidence" value="ECO:0007669"/>
    <property type="project" value="InterPro"/>
</dbReference>
<accession>A0A2T9Y4L3</accession>
<evidence type="ECO:0000313" key="3">
    <source>
        <dbReference type="Proteomes" id="UP000245609"/>
    </source>
</evidence>
<keyword evidence="3" id="KW-1185">Reference proteome</keyword>
<dbReference type="GO" id="GO:0032300">
    <property type="term" value="C:mismatch repair complex"/>
    <property type="evidence" value="ECO:0007669"/>
    <property type="project" value="InterPro"/>
</dbReference>
<dbReference type="InterPro" id="IPR038973">
    <property type="entry name" value="MutL/Mlh/Pms-like"/>
</dbReference>
<evidence type="ECO:0000313" key="2">
    <source>
        <dbReference type="EMBL" id="PVU87289.1"/>
    </source>
</evidence>
<proteinExistence type="inferred from homology"/>
<dbReference type="PANTHER" id="PTHR10073:SF47">
    <property type="entry name" value="DNA MISMATCH REPAIR PROTEIN MLH3"/>
    <property type="match status" value="1"/>
</dbReference>
<dbReference type="Gene3D" id="3.30.565.10">
    <property type="entry name" value="Histidine kinase-like ATPase, C-terminal domain"/>
    <property type="match status" value="1"/>
</dbReference>
<dbReference type="GO" id="GO:0006298">
    <property type="term" value="P:mismatch repair"/>
    <property type="evidence" value="ECO:0007669"/>
    <property type="project" value="InterPro"/>
</dbReference>
<dbReference type="PANTHER" id="PTHR10073">
    <property type="entry name" value="DNA MISMATCH REPAIR PROTEIN MLH, PMS, MUTL"/>
    <property type="match status" value="1"/>
</dbReference>
<sequence length="273" mass="30854">PVISLDSKTEISQNTETSELLASGMKIPTIVDCIELLIQNAISLSASEIKLAIDFEKLFLQISDNGLGLSYDQLVNLGLHQSTHLPGTRDDLDNGDFQRVLKNLSFIFQVGNTLIKSTKHGTAQTFQTSFNNDNSKLPVNQTNYQSPGTTIYLSNWFQKFPVRKKLLESKTKNIKSSVVRLIEKYSLINHKICFTLKDLGLNKSLVNARPTQDLKSKICRIFGYQLSNKLDFVYHEYENSSLNGCISINKYLFESKKIIKFVNNIVLNSGYDE</sequence>
<evidence type="ECO:0008006" key="4">
    <source>
        <dbReference type="Google" id="ProtNLM"/>
    </source>
</evidence>
<reference evidence="2 3" key="1">
    <citation type="journal article" date="2018" name="MBio">
        <title>Comparative Genomics Reveals the Core Gene Toolbox for the Fungus-Insect Symbiosis.</title>
        <authorList>
            <person name="Wang Y."/>
            <person name="Stata M."/>
            <person name="Wang W."/>
            <person name="Stajich J.E."/>
            <person name="White M.M."/>
            <person name="Moncalvo J.M."/>
        </authorList>
    </citation>
    <scope>NUCLEOTIDE SEQUENCE [LARGE SCALE GENOMIC DNA]</scope>
    <source>
        <strain evidence="2 3">SC-DP-2</strain>
    </source>
</reference>
<feature type="non-terminal residue" evidence="2">
    <location>
        <position position="273"/>
    </location>
</feature>
<dbReference type="SUPFAM" id="SSF55874">
    <property type="entry name" value="ATPase domain of HSP90 chaperone/DNA topoisomerase II/histidine kinase"/>
    <property type="match status" value="1"/>
</dbReference>
<feature type="non-terminal residue" evidence="2">
    <location>
        <position position="1"/>
    </location>
</feature>
<dbReference type="Proteomes" id="UP000245609">
    <property type="component" value="Unassembled WGS sequence"/>
</dbReference>
<comment type="caution">
    <text evidence="2">The sequence shown here is derived from an EMBL/GenBank/DDBJ whole genome shotgun (WGS) entry which is preliminary data.</text>
</comment>
<dbReference type="GO" id="GO:0140664">
    <property type="term" value="F:ATP-dependent DNA damage sensor activity"/>
    <property type="evidence" value="ECO:0007669"/>
    <property type="project" value="InterPro"/>
</dbReference>
<dbReference type="OrthoDB" id="429932at2759"/>
<comment type="similarity">
    <text evidence="1">Belongs to the DNA mismatch repair MutL/HexB family.</text>
</comment>
<name>A0A2T9Y4L3_9FUNG</name>
<dbReference type="InterPro" id="IPR036890">
    <property type="entry name" value="HATPase_C_sf"/>
</dbReference>
<protein>
    <recommendedName>
        <fullName evidence="4">Histidine kinase/HSP90-like ATPase domain-containing protein</fullName>
    </recommendedName>
</protein>
<dbReference type="EMBL" id="MBFS01003324">
    <property type="protein sequence ID" value="PVU87289.1"/>
    <property type="molecule type" value="Genomic_DNA"/>
</dbReference>
<dbReference type="AlphaFoldDB" id="A0A2T9Y4L3"/>
<evidence type="ECO:0000256" key="1">
    <source>
        <dbReference type="ARBA" id="ARBA00006082"/>
    </source>
</evidence>
<gene>
    <name evidence="2" type="ORF">BB560_006514</name>
</gene>
<dbReference type="STRING" id="133381.A0A2T9Y4L3"/>
<organism evidence="2 3">
    <name type="scientific">Smittium megazygosporum</name>
    <dbReference type="NCBI Taxonomy" id="133381"/>
    <lineage>
        <taxon>Eukaryota</taxon>
        <taxon>Fungi</taxon>
        <taxon>Fungi incertae sedis</taxon>
        <taxon>Zoopagomycota</taxon>
        <taxon>Kickxellomycotina</taxon>
        <taxon>Harpellomycetes</taxon>
        <taxon>Harpellales</taxon>
        <taxon>Legeriomycetaceae</taxon>
        <taxon>Smittium</taxon>
    </lineage>
</organism>